<proteinExistence type="predicted"/>
<reference evidence="1 2" key="1">
    <citation type="journal article" date="2020" name="Nature">
        <title>Bacterial chemolithoautotrophy via manganese oxidation.</title>
        <authorList>
            <person name="Yu H."/>
            <person name="Leadbetter J.R."/>
        </authorList>
    </citation>
    <scope>NUCLEOTIDE SEQUENCE [LARGE SCALE GENOMIC DNA]</scope>
    <source>
        <strain evidence="1 2">Mn-1</strain>
    </source>
</reference>
<dbReference type="RefSeq" id="WP_168062811.1">
    <property type="nucleotide sequence ID" value="NZ_VTOW01000004.1"/>
</dbReference>
<dbReference type="AlphaFoldDB" id="A0A7X6DT43"/>
<gene>
    <name evidence="1" type="ORF">MNODULE_19160</name>
</gene>
<comment type="caution">
    <text evidence="1">The sequence shown here is derived from an EMBL/GenBank/DDBJ whole genome shotgun (WGS) entry which is preliminary data.</text>
</comment>
<accession>A0A7X6DT43</accession>
<protein>
    <submittedName>
        <fullName evidence="1">Uncharacterized protein</fullName>
    </submittedName>
</protein>
<evidence type="ECO:0000313" key="1">
    <source>
        <dbReference type="EMBL" id="NKE72875.1"/>
    </source>
</evidence>
<evidence type="ECO:0000313" key="2">
    <source>
        <dbReference type="Proteomes" id="UP000534783"/>
    </source>
</evidence>
<sequence>MVGVYLNEPVAKIRATIKLLEYYRAFLRSDCTEAKDPQQWGFYLNKAQARRRLYLLIDVAINRKAGIECKDRCCDPLIWVGWLRDQQRLREIKLRIRVYQFESEEVRKRFNHLLSRYDD</sequence>
<name>A0A7X6DT43_9BACT</name>
<dbReference type="Proteomes" id="UP000534783">
    <property type="component" value="Unassembled WGS sequence"/>
</dbReference>
<keyword evidence="2" id="KW-1185">Reference proteome</keyword>
<organism evidence="1 2">
    <name type="scientific">Candidatus Manganitrophus noduliformans</name>
    <dbReference type="NCBI Taxonomy" id="2606439"/>
    <lineage>
        <taxon>Bacteria</taxon>
        <taxon>Pseudomonadati</taxon>
        <taxon>Nitrospirota</taxon>
        <taxon>Nitrospiria</taxon>
        <taxon>Candidatus Troglogloeales</taxon>
        <taxon>Candidatus Manganitrophaceae</taxon>
        <taxon>Candidatus Manganitrophus</taxon>
    </lineage>
</organism>
<dbReference type="EMBL" id="VTOW01000004">
    <property type="protein sequence ID" value="NKE72875.1"/>
    <property type="molecule type" value="Genomic_DNA"/>
</dbReference>